<dbReference type="PRINTS" id="PR00081">
    <property type="entry name" value="GDHRDH"/>
</dbReference>
<dbReference type="InterPro" id="IPR036291">
    <property type="entry name" value="NAD(P)-bd_dom_sf"/>
</dbReference>
<comment type="caution">
    <text evidence="2">The sequence shown here is derived from an EMBL/GenBank/DDBJ whole genome shotgun (WGS) entry which is preliminary data.</text>
</comment>
<dbReference type="RefSeq" id="WP_344926418.1">
    <property type="nucleotide sequence ID" value="NZ_BAAAYK010000038.1"/>
</dbReference>
<gene>
    <name evidence="2" type="ORF">GCM10020366_25170</name>
</gene>
<comment type="similarity">
    <text evidence="1">Belongs to the short-chain dehydrogenases/reductases (SDR) family.</text>
</comment>
<name>A0ABP6RQG1_9PSEU</name>
<sequence>MDLGLSGRVAVVPGATSGLGAAVVRGLAGEGAHVAFGGRRAELAAELAAELPSAVGIGVDLLDPDGPRNLVDAATGAFGPVDVLVLNGGGPAPGTAAEMTAEDAEQAVHRLLTPHVRLVEQVLPGMRERGWGRIVAIGSSGVQQPINGLAASNVGRAALAGYLKTLAAEVAADGVTVNLVLPGRIETERLNSINEAMAARRGVAPDAVRDASRADIPAGRFGTPEEYAAAVVFLASAPASYITGAQLRCDGGLIRAH</sequence>
<dbReference type="PANTHER" id="PTHR42879">
    <property type="entry name" value="3-OXOACYL-(ACYL-CARRIER-PROTEIN) REDUCTASE"/>
    <property type="match status" value="1"/>
</dbReference>
<dbReference type="PANTHER" id="PTHR42879:SF6">
    <property type="entry name" value="NADPH-DEPENDENT REDUCTASE BACG"/>
    <property type="match status" value="1"/>
</dbReference>
<evidence type="ECO:0000313" key="3">
    <source>
        <dbReference type="Proteomes" id="UP001500483"/>
    </source>
</evidence>
<proteinExistence type="inferred from homology"/>
<keyword evidence="3" id="KW-1185">Reference proteome</keyword>
<dbReference type="Gene3D" id="3.40.50.720">
    <property type="entry name" value="NAD(P)-binding Rossmann-like Domain"/>
    <property type="match status" value="1"/>
</dbReference>
<dbReference type="Proteomes" id="UP001500483">
    <property type="component" value="Unassembled WGS sequence"/>
</dbReference>
<dbReference type="EMBL" id="BAAAYK010000038">
    <property type="protein sequence ID" value="GAA3357379.1"/>
    <property type="molecule type" value="Genomic_DNA"/>
</dbReference>
<accession>A0ABP6RQG1</accession>
<reference evidence="3" key="1">
    <citation type="journal article" date="2019" name="Int. J. Syst. Evol. Microbiol.">
        <title>The Global Catalogue of Microorganisms (GCM) 10K type strain sequencing project: providing services to taxonomists for standard genome sequencing and annotation.</title>
        <authorList>
            <consortium name="The Broad Institute Genomics Platform"/>
            <consortium name="The Broad Institute Genome Sequencing Center for Infectious Disease"/>
            <person name="Wu L."/>
            <person name="Ma J."/>
        </authorList>
    </citation>
    <scope>NUCLEOTIDE SEQUENCE [LARGE SCALE GENOMIC DNA]</scope>
    <source>
        <strain evidence="3">JCM 9687</strain>
    </source>
</reference>
<dbReference type="InterPro" id="IPR002347">
    <property type="entry name" value="SDR_fam"/>
</dbReference>
<protein>
    <submittedName>
        <fullName evidence="2">SDR family oxidoreductase</fullName>
    </submittedName>
</protein>
<dbReference type="InterPro" id="IPR050259">
    <property type="entry name" value="SDR"/>
</dbReference>
<dbReference type="SUPFAM" id="SSF51735">
    <property type="entry name" value="NAD(P)-binding Rossmann-fold domains"/>
    <property type="match status" value="1"/>
</dbReference>
<dbReference type="Pfam" id="PF13561">
    <property type="entry name" value="adh_short_C2"/>
    <property type="match status" value="1"/>
</dbReference>
<organism evidence="2 3">
    <name type="scientific">Saccharopolyspora gregorii</name>
    <dbReference type="NCBI Taxonomy" id="33914"/>
    <lineage>
        <taxon>Bacteria</taxon>
        <taxon>Bacillati</taxon>
        <taxon>Actinomycetota</taxon>
        <taxon>Actinomycetes</taxon>
        <taxon>Pseudonocardiales</taxon>
        <taxon>Pseudonocardiaceae</taxon>
        <taxon>Saccharopolyspora</taxon>
    </lineage>
</organism>
<evidence type="ECO:0000313" key="2">
    <source>
        <dbReference type="EMBL" id="GAA3357379.1"/>
    </source>
</evidence>
<evidence type="ECO:0000256" key="1">
    <source>
        <dbReference type="ARBA" id="ARBA00006484"/>
    </source>
</evidence>